<feature type="transmembrane region" description="Helical" evidence="2">
    <location>
        <begin position="219"/>
        <end position="242"/>
    </location>
</feature>
<feature type="domain" description="DUF7343" evidence="3">
    <location>
        <begin position="280"/>
        <end position="341"/>
    </location>
</feature>
<dbReference type="OrthoDB" id="27885at2157"/>
<dbReference type="Proteomes" id="UP000198848">
    <property type="component" value="Unassembled WGS sequence"/>
</dbReference>
<sequence>MNFRIVCLVVLVVGATVVGTGPIATGTDDGVETGSLSAQLDEVDADDVRLDVALQSDGSAEWTVEFWVQLDDEESTAAFESLEAEIEEDPDAFLEEFATRMDGTVQAASDATDREMAADEFQVSTQRQSFGPEYGVVRYSFHWDGFADVEGDELRAGDAIEGLYLDDGTQLLVSWPDEYELTSAAPEPDDQRDRTVIWHGSETDFVTGEPRVVVSSGGVGIGTTAGVLVAIASIGLGTAWWYRSRSSGRADSSDESAEVPSSPPEEDERRDERPNPRDDLLSNEEQVLLLLEEYDGRMKQQTVVEELEWTDAKTSKVVSGLREEDKLESFRLGRENVLSLPDDE</sequence>
<evidence type="ECO:0000313" key="5">
    <source>
        <dbReference type="EMBL" id="SDR13531.1"/>
    </source>
</evidence>
<keyword evidence="2" id="KW-0472">Membrane</keyword>
<dbReference type="InterPro" id="IPR055767">
    <property type="entry name" value="DUF7343"/>
</dbReference>
<dbReference type="Pfam" id="PF24034">
    <property type="entry name" value="DUF7343"/>
    <property type="match status" value="1"/>
</dbReference>
<accession>A0A1H1GK37</accession>
<evidence type="ECO:0000259" key="4">
    <source>
        <dbReference type="Pfam" id="PF24036"/>
    </source>
</evidence>
<evidence type="ECO:0008006" key="7">
    <source>
        <dbReference type="Google" id="ProtNLM"/>
    </source>
</evidence>
<evidence type="ECO:0000313" key="6">
    <source>
        <dbReference type="Proteomes" id="UP000198848"/>
    </source>
</evidence>
<name>A0A1H1GK37_NATTX</name>
<dbReference type="EMBL" id="FNLC01000002">
    <property type="protein sequence ID" value="SDR13531.1"/>
    <property type="molecule type" value="Genomic_DNA"/>
</dbReference>
<organism evidence="5 6">
    <name type="scientific">Natronobacterium texcoconense</name>
    <dbReference type="NCBI Taxonomy" id="1095778"/>
    <lineage>
        <taxon>Archaea</taxon>
        <taxon>Methanobacteriati</taxon>
        <taxon>Methanobacteriota</taxon>
        <taxon>Stenosarchaea group</taxon>
        <taxon>Halobacteria</taxon>
        <taxon>Halobacteriales</taxon>
        <taxon>Natrialbaceae</taxon>
        <taxon>Natronobacterium</taxon>
    </lineage>
</organism>
<feature type="region of interest" description="Disordered" evidence="1">
    <location>
        <begin position="247"/>
        <end position="283"/>
    </location>
</feature>
<evidence type="ECO:0000259" key="3">
    <source>
        <dbReference type="Pfam" id="PF24034"/>
    </source>
</evidence>
<gene>
    <name evidence="5" type="ORF">SAMN04489842_2470</name>
</gene>
<proteinExistence type="predicted"/>
<dbReference type="InterPro" id="IPR055769">
    <property type="entry name" value="DUF7345"/>
</dbReference>
<keyword evidence="6" id="KW-1185">Reference proteome</keyword>
<dbReference type="Pfam" id="PF24036">
    <property type="entry name" value="DUF7345"/>
    <property type="match status" value="1"/>
</dbReference>
<feature type="compositionally biased region" description="Basic and acidic residues" evidence="1">
    <location>
        <begin position="270"/>
        <end position="280"/>
    </location>
</feature>
<dbReference type="AlphaFoldDB" id="A0A1H1GK37"/>
<keyword evidence="2" id="KW-1133">Transmembrane helix</keyword>
<evidence type="ECO:0000256" key="1">
    <source>
        <dbReference type="SAM" id="MobiDB-lite"/>
    </source>
</evidence>
<dbReference type="RefSeq" id="WP_090382096.1">
    <property type="nucleotide sequence ID" value="NZ_FNLC01000002.1"/>
</dbReference>
<keyword evidence="2" id="KW-0812">Transmembrane</keyword>
<dbReference type="STRING" id="1095778.SAMN04489842_2470"/>
<feature type="domain" description="DUF7345" evidence="4">
    <location>
        <begin position="52"/>
        <end position="179"/>
    </location>
</feature>
<reference evidence="6" key="1">
    <citation type="submission" date="2016-10" db="EMBL/GenBank/DDBJ databases">
        <authorList>
            <person name="Varghese N."/>
            <person name="Submissions S."/>
        </authorList>
    </citation>
    <scope>NUCLEOTIDE SEQUENCE [LARGE SCALE GENOMIC DNA]</scope>
    <source>
        <strain evidence="6">DSM 24767</strain>
    </source>
</reference>
<evidence type="ECO:0000256" key="2">
    <source>
        <dbReference type="SAM" id="Phobius"/>
    </source>
</evidence>
<protein>
    <recommendedName>
        <fullName evidence="7">IclR helix-turn-helix domain-containing protein</fullName>
    </recommendedName>
</protein>